<dbReference type="EMBL" id="AEET01000016">
    <property type="protein sequence ID" value="EFM46619.1"/>
    <property type="molecule type" value="Genomic_DNA"/>
</dbReference>
<evidence type="ECO:0000313" key="5">
    <source>
        <dbReference type="Proteomes" id="UP000003045"/>
    </source>
</evidence>
<organism evidence="4 5">
    <name type="scientific">Mobiluncus mulieris ATCC 35239</name>
    <dbReference type="NCBI Taxonomy" id="871571"/>
    <lineage>
        <taxon>Bacteria</taxon>
        <taxon>Bacillati</taxon>
        <taxon>Actinomycetota</taxon>
        <taxon>Actinomycetes</taxon>
        <taxon>Actinomycetales</taxon>
        <taxon>Actinomycetaceae</taxon>
        <taxon>Mobiluncus</taxon>
    </lineage>
</organism>
<name>E0QP52_9ACTO</name>
<reference evidence="4" key="1">
    <citation type="submission" date="2010-08" db="EMBL/GenBank/DDBJ databases">
        <authorList>
            <person name="Muzny D."/>
            <person name="Qin X."/>
            <person name="Deng J."/>
            <person name="Jiang H."/>
            <person name="Liu Y."/>
            <person name="Qu J."/>
            <person name="Song X.-Z."/>
            <person name="Zhang L."/>
            <person name="Thornton R."/>
            <person name="Coyle M."/>
            <person name="Francisco L."/>
            <person name="Jackson L."/>
            <person name="Javaid M."/>
            <person name="Korchina V."/>
            <person name="Kovar C."/>
            <person name="Mata R."/>
            <person name="Mathew T."/>
            <person name="Ngo R."/>
            <person name="Nguyen L."/>
            <person name="Nguyen N."/>
            <person name="Okwuonu G."/>
            <person name="Ongeri F."/>
            <person name="Pham C."/>
            <person name="Simmons D."/>
            <person name="Wilczek-Boney K."/>
            <person name="Hale W."/>
            <person name="Jakkamsetti A."/>
            <person name="Pham P."/>
            <person name="Ruth R."/>
            <person name="San Lucas F."/>
            <person name="Warren J."/>
            <person name="Zhang J."/>
            <person name="Zhao Z."/>
            <person name="Zhou C."/>
            <person name="Zhu D."/>
            <person name="Lee S."/>
            <person name="Bess C."/>
            <person name="Blankenburg K."/>
            <person name="Forbes L."/>
            <person name="Fu Q."/>
            <person name="Gubbala S."/>
            <person name="Hirani K."/>
            <person name="Jayaseelan J.C."/>
            <person name="Lara F."/>
            <person name="Munidasa M."/>
            <person name="Palculict T."/>
            <person name="Patil S."/>
            <person name="Pu L.-L."/>
            <person name="Saada N."/>
            <person name="Tang L."/>
            <person name="Weissenberger G."/>
            <person name="Zhu Y."/>
            <person name="Hemphill L."/>
            <person name="Shang Y."/>
            <person name="Youmans B."/>
            <person name="Ayvaz T."/>
            <person name="Ross M."/>
            <person name="Santibanez J."/>
            <person name="Aqrawi P."/>
            <person name="Gross S."/>
            <person name="Joshi V."/>
            <person name="Fowler G."/>
            <person name="Nazareth L."/>
            <person name="Reid J."/>
            <person name="Worley K."/>
            <person name="Petrosino J."/>
            <person name="Highlander S."/>
            <person name="Gibbs R."/>
        </authorList>
    </citation>
    <scope>NUCLEOTIDE SEQUENCE [LARGE SCALE GENOMIC DNA]</scope>
    <source>
        <strain evidence="4">ATCC 35239</strain>
    </source>
</reference>
<protein>
    <recommendedName>
        <fullName evidence="6">DUF3048 domain-containing protein</fullName>
    </recommendedName>
</protein>
<feature type="domain" description="DUF3048" evidence="2">
    <location>
        <begin position="76"/>
        <end position="213"/>
    </location>
</feature>
<dbReference type="Gene3D" id="3.50.90.10">
    <property type="entry name" value="YerB-like"/>
    <property type="match status" value="1"/>
</dbReference>
<feature type="domain" description="DUF3048" evidence="3">
    <location>
        <begin position="282"/>
        <end position="385"/>
    </location>
</feature>
<evidence type="ECO:0008006" key="6">
    <source>
        <dbReference type="Google" id="ProtNLM"/>
    </source>
</evidence>
<dbReference type="SUPFAM" id="SSF159774">
    <property type="entry name" value="YerB-like"/>
    <property type="match status" value="1"/>
</dbReference>
<dbReference type="Pfam" id="PF17479">
    <property type="entry name" value="DUF3048_C"/>
    <property type="match status" value="1"/>
</dbReference>
<gene>
    <name evidence="4" type="ORF">HMPREF0580_0666</name>
</gene>
<dbReference type="Pfam" id="PF11258">
    <property type="entry name" value="DUF3048"/>
    <property type="match status" value="1"/>
</dbReference>
<dbReference type="InterPro" id="IPR021416">
    <property type="entry name" value="DUF3048_N"/>
</dbReference>
<feature type="region of interest" description="Disordered" evidence="1">
    <location>
        <begin position="1"/>
        <end position="23"/>
    </location>
</feature>
<dbReference type="STRING" id="871571.HMPREF0580_0666"/>
<comment type="caution">
    <text evidence="4">The sequence shown here is derived from an EMBL/GenBank/DDBJ whole genome shotgun (WGS) entry which is preliminary data.</text>
</comment>
<dbReference type="InterPro" id="IPR023158">
    <property type="entry name" value="YerB-like_sf"/>
</dbReference>
<accession>E0QP52</accession>
<evidence type="ECO:0000259" key="3">
    <source>
        <dbReference type="Pfam" id="PF17479"/>
    </source>
</evidence>
<evidence type="ECO:0000313" key="4">
    <source>
        <dbReference type="EMBL" id="EFM46619.1"/>
    </source>
</evidence>
<proteinExistence type="predicted"/>
<dbReference type="InterPro" id="IPR035328">
    <property type="entry name" value="DUF3048_C"/>
</dbReference>
<dbReference type="AlphaFoldDB" id="E0QP52"/>
<evidence type="ECO:0000256" key="1">
    <source>
        <dbReference type="SAM" id="MobiDB-lite"/>
    </source>
</evidence>
<evidence type="ECO:0000259" key="2">
    <source>
        <dbReference type="Pfam" id="PF11258"/>
    </source>
</evidence>
<dbReference type="HOGENOM" id="CLU_045984_1_0_11"/>
<sequence>MVVIRENTAATGQTEPDRHSTTASPRKILAVIGVLCGLVNAAGLSGCVNSAPGKSAAPAASTPVPTQVPQPETWPLTGLERPANAGARARQAVAVKIENTSAARPQSGLEAADIVFEELVEGGVTRYNAIFHSQQPEEIGPVRSVRPMDPAIAAPFRAWLVYSGGVPQFEQRVRDEGLRGFNEDQAMGASYRVQWRWMPHNLYLSIPALLGKFGGAGATGAGGADSASNTAGDAANGAANGATGTTEPEKIFEFAKSGETPSAVSTGVEAKQLVVNFPAAHARFDWNGSKWQRVDEGVASTARSGVPLQADNVVVVRTTTVATNALDSAGFPVPETVMEGGGQAYVATGGKIMDAKWSKDSVGSPLVLTDVSGAPIVLAPGQTWVELLAAGTFSYS</sequence>
<keyword evidence="5" id="KW-1185">Reference proteome</keyword>
<dbReference type="Proteomes" id="UP000003045">
    <property type="component" value="Unassembled WGS sequence"/>
</dbReference>